<dbReference type="InterPro" id="IPR012854">
    <property type="entry name" value="Cu_amine_oxidase-like_N"/>
</dbReference>
<evidence type="ECO:0000313" key="6">
    <source>
        <dbReference type="Proteomes" id="UP000271031"/>
    </source>
</evidence>
<evidence type="ECO:0000256" key="2">
    <source>
        <dbReference type="PIRSR" id="PIRSR634015-3"/>
    </source>
</evidence>
<feature type="domain" description="Peptidase M1 membrane alanine aminopeptidase" evidence="3">
    <location>
        <begin position="297"/>
        <end position="479"/>
    </location>
</feature>
<protein>
    <submittedName>
        <fullName evidence="5">Aminopeptidase</fullName>
    </submittedName>
</protein>
<dbReference type="OrthoDB" id="9814383at2"/>
<dbReference type="InterPro" id="IPR034015">
    <property type="entry name" value="M1_LTA4H"/>
</dbReference>
<dbReference type="GO" id="GO:0008237">
    <property type="term" value="F:metallopeptidase activity"/>
    <property type="evidence" value="ECO:0007669"/>
    <property type="project" value="InterPro"/>
</dbReference>
<dbReference type="PANTHER" id="PTHR45726">
    <property type="entry name" value="LEUKOTRIENE A-4 HYDROLASE"/>
    <property type="match status" value="1"/>
</dbReference>
<keyword evidence="5" id="KW-0031">Aminopeptidase</keyword>
<keyword evidence="6" id="KW-1185">Reference proteome</keyword>
<keyword evidence="2" id="KW-0862">Zinc</keyword>
<organism evidence="5 6">
    <name type="scientific">Brevibacillus fluminis</name>
    <dbReference type="NCBI Taxonomy" id="511487"/>
    <lineage>
        <taxon>Bacteria</taxon>
        <taxon>Bacillati</taxon>
        <taxon>Bacillota</taxon>
        <taxon>Bacilli</taxon>
        <taxon>Bacillales</taxon>
        <taxon>Paenibacillaceae</taxon>
        <taxon>Brevibacillus</taxon>
    </lineage>
</organism>
<name>A0A3M8CTV4_9BACL</name>
<feature type="active site" description="Proton donor" evidence="1">
    <location>
        <position position="424"/>
    </location>
</feature>
<proteinExistence type="predicted"/>
<evidence type="ECO:0000259" key="3">
    <source>
        <dbReference type="Pfam" id="PF01433"/>
    </source>
</evidence>
<keyword evidence="5" id="KW-0378">Hydrolase</keyword>
<reference evidence="5 6" key="1">
    <citation type="submission" date="2018-10" db="EMBL/GenBank/DDBJ databases">
        <title>Phylogenomics of Brevibacillus.</title>
        <authorList>
            <person name="Dunlap C."/>
        </authorList>
    </citation>
    <scope>NUCLEOTIDE SEQUENCE [LARGE SCALE GENOMIC DNA]</scope>
    <source>
        <strain evidence="5 6">JCM 15716</strain>
    </source>
</reference>
<sequence>MKAMHKTSLLICLTILVIFSSVGVVVKWPLISQWLPLGSKAAQTMPTGADPFSVVPPVPSYVKNLHPVYTIHASLDENQAKIDGQIQLAFDNPKTSQVLLYLFDYTWNPMVIKSITADNRPLSFERKGGTVSFANPFAKKDHAVLNITFQTPVPRGESRFGVKDSIWTLSNWFPMLGAMDQQNRWYEPPTRIGYGDPFIYHYADYEVYFNSPETYRWVTSWGQGTAKKLPQNRQEIHYSAKQLINFCLVGSPNYKIETISFEPGFTVDIASVDPADIQRIKAIAQSVYPVYIDKFGPLPYPHVAIAETAEHTVFAMEYANMAIFKKDLYWNNMVDHWLPHEIAHMWWYNSVATMEAAYGWVDEGMVEASVYYYKQKRYGQAAADEVLRGYTSDMDKLKQRYPYGKLAKRLNQFETNDEFLWTWYSKGAMLYHHLRQTIGDDAFLAFLKKVQQTYHGSIIGPEHLDWALGEVLGGEVHYFVPNVQQVNSAGFVPPRIEYFYHTVLNGVSYYPTSPIRERNGTIYLPMREILEKFGYLVSYDEAKGKITLVAGRTEVELLKNSPKVVINGRAIALQKPLQEIANKTMVPVSLFDNVLGYDVSIDAKTKTVRITVPLK</sequence>
<keyword evidence="2" id="KW-0479">Metal-binding</keyword>
<dbReference type="Gene3D" id="1.10.390.10">
    <property type="entry name" value="Neutral Protease Domain 2"/>
    <property type="match status" value="1"/>
</dbReference>
<comment type="caution">
    <text evidence="5">The sequence shown here is derived from an EMBL/GenBank/DDBJ whole genome shotgun (WGS) entry which is preliminary data.</text>
</comment>
<accession>A0A3M8CTV4</accession>
<gene>
    <name evidence="5" type="ORF">EDM56_29750</name>
</gene>
<evidence type="ECO:0000313" key="5">
    <source>
        <dbReference type="EMBL" id="RNB79220.1"/>
    </source>
</evidence>
<keyword evidence="5" id="KW-0645">Protease</keyword>
<comment type="cofactor">
    <cofactor evidence="2">
        <name>Zn(2+)</name>
        <dbReference type="ChEBI" id="CHEBI:29105"/>
    </cofactor>
    <text evidence="2">Binds 1 zinc ion per subunit.</text>
</comment>
<dbReference type="GO" id="GO:0008270">
    <property type="term" value="F:zinc ion binding"/>
    <property type="evidence" value="ECO:0007669"/>
    <property type="project" value="InterPro"/>
</dbReference>
<dbReference type="Pfam" id="PF01433">
    <property type="entry name" value="Peptidase_M1"/>
    <property type="match status" value="1"/>
</dbReference>
<dbReference type="AlphaFoldDB" id="A0A3M8CTV4"/>
<dbReference type="EMBL" id="RHHQ01000029">
    <property type="protein sequence ID" value="RNB79220.1"/>
    <property type="molecule type" value="Genomic_DNA"/>
</dbReference>
<evidence type="ECO:0000256" key="1">
    <source>
        <dbReference type="PIRSR" id="PIRSR634015-1"/>
    </source>
</evidence>
<dbReference type="InterPro" id="IPR027268">
    <property type="entry name" value="Peptidase_M4/M1_CTD_sf"/>
</dbReference>
<feature type="domain" description="Copper amine oxidase-like N-terminal" evidence="4">
    <location>
        <begin position="504"/>
        <end position="610"/>
    </location>
</feature>
<evidence type="ECO:0000259" key="4">
    <source>
        <dbReference type="Pfam" id="PF07833"/>
    </source>
</evidence>
<feature type="active site" description="Proton acceptor" evidence="1">
    <location>
        <position position="341"/>
    </location>
</feature>
<dbReference type="Pfam" id="PF07833">
    <property type="entry name" value="Cu_amine_oxidN1"/>
    <property type="match status" value="1"/>
</dbReference>
<dbReference type="Gene3D" id="3.30.457.10">
    <property type="entry name" value="Copper amine oxidase-like, N-terminal domain"/>
    <property type="match status" value="1"/>
</dbReference>
<feature type="binding site" evidence="2">
    <location>
        <position position="340"/>
    </location>
    <ligand>
        <name>Zn(2+)</name>
        <dbReference type="ChEBI" id="CHEBI:29105"/>
        <note>catalytic</note>
    </ligand>
</feature>
<feature type="binding site" evidence="2">
    <location>
        <position position="363"/>
    </location>
    <ligand>
        <name>Zn(2+)</name>
        <dbReference type="ChEBI" id="CHEBI:29105"/>
        <note>catalytic</note>
    </ligand>
</feature>
<dbReference type="SUPFAM" id="SSF55486">
    <property type="entry name" value="Metalloproteases ('zincins'), catalytic domain"/>
    <property type="match status" value="1"/>
</dbReference>
<dbReference type="InterPro" id="IPR036582">
    <property type="entry name" value="Mao_N_sf"/>
</dbReference>
<dbReference type="InterPro" id="IPR014782">
    <property type="entry name" value="Peptidase_M1_dom"/>
</dbReference>
<feature type="binding site" evidence="2">
    <location>
        <position position="344"/>
    </location>
    <ligand>
        <name>Zn(2+)</name>
        <dbReference type="ChEBI" id="CHEBI:29105"/>
        <note>catalytic</note>
    </ligand>
</feature>
<dbReference type="RefSeq" id="WP_122921545.1">
    <property type="nucleotide sequence ID" value="NZ_RHHQ01000029.1"/>
</dbReference>
<dbReference type="PANTHER" id="PTHR45726:SF3">
    <property type="entry name" value="LEUKOTRIENE A-4 HYDROLASE"/>
    <property type="match status" value="1"/>
</dbReference>
<dbReference type="GO" id="GO:0004177">
    <property type="term" value="F:aminopeptidase activity"/>
    <property type="evidence" value="ECO:0007669"/>
    <property type="project" value="UniProtKB-KW"/>
</dbReference>
<dbReference type="Proteomes" id="UP000271031">
    <property type="component" value="Unassembled WGS sequence"/>
</dbReference>
<dbReference type="SUPFAM" id="SSF55383">
    <property type="entry name" value="Copper amine oxidase, domain N"/>
    <property type="match status" value="1"/>
</dbReference>